<name>A0A9N9VVN5_9HYPO</name>
<organism evidence="1 2">
    <name type="scientific">Clonostachys rhizophaga</name>
    <dbReference type="NCBI Taxonomy" id="160324"/>
    <lineage>
        <taxon>Eukaryota</taxon>
        <taxon>Fungi</taxon>
        <taxon>Dikarya</taxon>
        <taxon>Ascomycota</taxon>
        <taxon>Pezizomycotina</taxon>
        <taxon>Sordariomycetes</taxon>
        <taxon>Hypocreomycetidae</taxon>
        <taxon>Hypocreales</taxon>
        <taxon>Bionectriaceae</taxon>
        <taxon>Clonostachys</taxon>
    </lineage>
</organism>
<dbReference type="OrthoDB" id="10480067at2759"/>
<sequence>MGGSKRGARAFRVVKVPQHSRPISQASSLITWQSHIVPATQLLQWKPGDSCKDFMQKDKNFLRMVNLRLVLLAPTQRKTILDRFCEDAGLNCRRPPIYNQWMEKFTHWWDNCLINNSFDFDGLYHANITVRQLECANFTIAGAICNPNHNRVPSLFPDLDNYVRHFLSDPVYTNFIVSLELEPTPLATPTETVNYPNPDTTTAHPQVYGTENLLQIAGAENTVDVEENADIPAEPMSAPSCAEATYTDLGDILNYTDSLESNDSAVEDGLDDTDEGETGAGALEWGDLIHLPKVFPSANPKSNIYRLCLLEVETLEMAKEVGNDQRKQHCIEDDQITILVFEWSRRHRSLKDKVIDFLLC</sequence>
<proteinExistence type="predicted"/>
<dbReference type="Proteomes" id="UP000696573">
    <property type="component" value="Unassembled WGS sequence"/>
</dbReference>
<protein>
    <submittedName>
        <fullName evidence="1">Uncharacterized protein</fullName>
    </submittedName>
</protein>
<accession>A0A9N9VVN5</accession>
<dbReference type="EMBL" id="CABFNQ020000751">
    <property type="protein sequence ID" value="CAH0034952.1"/>
    <property type="molecule type" value="Genomic_DNA"/>
</dbReference>
<gene>
    <name evidence="1" type="ORF">CRHIZ90672A_00018696</name>
</gene>
<reference evidence="1" key="1">
    <citation type="submission" date="2021-10" db="EMBL/GenBank/DDBJ databases">
        <authorList>
            <person name="Piombo E."/>
        </authorList>
    </citation>
    <scope>NUCLEOTIDE SEQUENCE</scope>
</reference>
<comment type="caution">
    <text evidence="1">The sequence shown here is derived from an EMBL/GenBank/DDBJ whole genome shotgun (WGS) entry which is preliminary data.</text>
</comment>
<dbReference type="AlphaFoldDB" id="A0A9N9VVN5"/>
<evidence type="ECO:0000313" key="1">
    <source>
        <dbReference type="EMBL" id="CAH0034952.1"/>
    </source>
</evidence>
<keyword evidence="2" id="KW-1185">Reference proteome</keyword>
<evidence type="ECO:0000313" key="2">
    <source>
        <dbReference type="Proteomes" id="UP000696573"/>
    </source>
</evidence>